<accession>A0ABS6SA05</accession>
<comment type="caution">
    <text evidence="2">The sequence shown here is derived from an EMBL/GenBank/DDBJ whole genome shotgun (WGS) entry which is preliminary data.</text>
</comment>
<organism evidence="2 3">
    <name type="scientific">Pacificimonas pallii</name>
    <dbReference type="NCBI Taxonomy" id="2827236"/>
    <lineage>
        <taxon>Bacteria</taxon>
        <taxon>Pseudomonadati</taxon>
        <taxon>Pseudomonadota</taxon>
        <taxon>Alphaproteobacteria</taxon>
        <taxon>Sphingomonadales</taxon>
        <taxon>Sphingosinicellaceae</taxon>
        <taxon>Pacificimonas</taxon>
    </lineage>
</organism>
<reference evidence="2 3" key="1">
    <citation type="submission" date="2021-04" db="EMBL/GenBank/DDBJ databases">
        <authorList>
            <person name="Pira H."/>
            <person name="Risdian C."/>
            <person name="Wink J."/>
        </authorList>
    </citation>
    <scope>NUCLEOTIDE SEQUENCE [LARGE SCALE GENOMIC DNA]</scope>
    <source>
        <strain evidence="2 3">WHA3</strain>
    </source>
</reference>
<keyword evidence="3" id="KW-1185">Reference proteome</keyword>
<dbReference type="EMBL" id="JAGSPA010000001">
    <property type="protein sequence ID" value="MBV7255200.1"/>
    <property type="molecule type" value="Genomic_DNA"/>
</dbReference>
<gene>
    <name evidence="2" type="ORF">KCG44_00225</name>
</gene>
<dbReference type="NCBIfam" id="TIGR02218">
    <property type="entry name" value="phg_TIGR02218"/>
    <property type="match status" value="1"/>
</dbReference>
<dbReference type="Pfam" id="PF09356">
    <property type="entry name" value="Phage_BR0599"/>
    <property type="match status" value="1"/>
</dbReference>
<dbReference type="Pfam" id="PF09931">
    <property type="entry name" value="Phage_phiJL001_Gp84_N"/>
    <property type="match status" value="1"/>
</dbReference>
<evidence type="ECO:0000313" key="2">
    <source>
        <dbReference type="EMBL" id="MBV7255200.1"/>
    </source>
</evidence>
<sequence length="277" mass="29838">MRDIPEGLAAALDAPLTSLAWLWRLVRADGIALGFTTHDRTVRWDGMDYHPAPGMVPSATIESDGLDVEGLDVSGVLSSDAIRAVDIAAGRYDGARASLMLLDWTAPEAGALTLMSGTLADLVERGAAFEARLETAETVLSRVPVELTTPECRARLGDARCGVDLKPLRRNVTVAEIIDQSQVRVSDVDPERLYIYGVARPLSGALAGVDIGISRVDGDILIFDDAVAGLSVGDDMRLTQGCDRRWQTCRVRFGNGDRFRGEPHVPGRDAVLRYPGL</sequence>
<evidence type="ECO:0000313" key="3">
    <source>
        <dbReference type="Proteomes" id="UP000722336"/>
    </source>
</evidence>
<dbReference type="RefSeq" id="WP_218443469.1">
    <property type="nucleotide sequence ID" value="NZ_JAGSPA010000001.1"/>
</dbReference>
<name>A0ABS6SA05_9SPHN</name>
<protein>
    <submittedName>
        <fullName evidence="2">DUF2163 domain-containing protein</fullName>
    </submittedName>
</protein>
<feature type="domain" description="Bacteriophage phiJL001 Gp84 C-terminal" evidence="1">
    <location>
        <begin position="193"/>
        <end position="269"/>
    </location>
</feature>
<dbReference type="InterPro" id="IPR018964">
    <property type="entry name" value="Phage_phiJL001_Gp84_C"/>
</dbReference>
<dbReference type="Proteomes" id="UP000722336">
    <property type="component" value="Unassembled WGS sequence"/>
</dbReference>
<proteinExistence type="predicted"/>
<evidence type="ECO:0000259" key="1">
    <source>
        <dbReference type="Pfam" id="PF09356"/>
    </source>
</evidence>
<dbReference type="InterPro" id="IPR011928">
    <property type="entry name" value="Phage_phiJL001_Gp84"/>
</dbReference>